<comment type="caution">
    <text evidence="1">The sequence shown here is derived from an EMBL/GenBank/DDBJ whole genome shotgun (WGS) entry which is preliminary data.</text>
</comment>
<protein>
    <submittedName>
        <fullName evidence="1">Uncharacterized protein</fullName>
    </submittedName>
</protein>
<reference evidence="1 2" key="1">
    <citation type="submission" date="2015-05" db="EMBL/GenBank/DDBJ databases">
        <title>Whole genome sequence and identification of bacterial endophytes from Costus igneus.</title>
        <authorList>
            <person name="Lee Y.P."/>
            <person name="Gan H.M."/>
            <person name="Eng W."/>
            <person name="Wheatley M.S."/>
            <person name="Caraballo A."/>
            <person name="Polter S."/>
            <person name="Savka M.A."/>
            <person name="Hudson A.O."/>
        </authorList>
    </citation>
    <scope>NUCLEOTIDE SEQUENCE [LARGE SCALE GENOMIC DNA]</scope>
    <source>
        <strain evidence="1 2">RIT379</strain>
    </source>
</reference>
<name>A0A0J1IIS2_NIACI</name>
<dbReference type="PATRIC" id="fig|1397.4.peg.827"/>
<accession>A0A0J1IIS2</accession>
<dbReference type="Proteomes" id="UP000036045">
    <property type="component" value="Unassembled WGS sequence"/>
</dbReference>
<evidence type="ECO:0000313" key="1">
    <source>
        <dbReference type="EMBL" id="KLV25841.1"/>
    </source>
</evidence>
<evidence type="ECO:0000313" key="2">
    <source>
        <dbReference type="Proteomes" id="UP000036045"/>
    </source>
</evidence>
<dbReference type="EMBL" id="LDPH01000012">
    <property type="protein sequence ID" value="KLV25841.1"/>
    <property type="molecule type" value="Genomic_DNA"/>
</dbReference>
<gene>
    <name evidence="1" type="ORF">ABW02_13470</name>
</gene>
<keyword evidence="2" id="KW-1185">Reference proteome</keyword>
<proteinExistence type="predicted"/>
<sequence length="69" mass="8124">METRCLEWKEPTQSRVGLYNNADSAKTVQMIIDTIKKERKWSGNTCEKRFFINSLEALESRYSHELSKP</sequence>
<organism evidence="1 2">
    <name type="scientific">Niallia circulans</name>
    <name type="common">Bacillus circulans</name>
    <dbReference type="NCBI Taxonomy" id="1397"/>
    <lineage>
        <taxon>Bacteria</taxon>
        <taxon>Bacillati</taxon>
        <taxon>Bacillota</taxon>
        <taxon>Bacilli</taxon>
        <taxon>Bacillales</taxon>
        <taxon>Bacillaceae</taxon>
        <taxon>Niallia</taxon>
    </lineage>
</organism>
<dbReference type="AlphaFoldDB" id="A0A0J1IIS2"/>